<sequence length="62" mass="6563">MDGCSKAPGDPASSPLNQREKQSAKIVFETALAYASSSPPFVWTSPPSTTYVACLQEKAEEG</sequence>
<dbReference type="EMBL" id="KL142385">
    <property type="protein sequence ID" value="KDR73710.1"/>
    <property type="molecule type" value="Genomic_DNA"/>
</dbReference>
<protein>
    <submittedName>
        <fullName evidence="2">Uncharacterized protein</fullName>
    </submittedName>
</protein>
<name>A0A067SRX3_GALM3</name>
<accession>A0A067SRX3</accession>
<dbReference type="Proteomes" id="UP000027222">
    <property type="component" value="Unassembled WGS sequence"/>
</dbReference>
<reference evidence="3" key="1">
    <citation type="journal article" date="2014" name="Proc. Natl. Acad. Sci. U.S.A.">
        <title>Extensive sampling of basidiomycete genomes demonstrates inadequacy of the white-rot/brown-rot paradigm for wood decay fungi.</title>
        <authorList>
            <person name="Riley R."/>
            <person name="Salamov A.A."/>
            <person name="Brown D.W."/>
            <person name="Nagy L.G."/>
            <person name="Floudas D."/>
            <person name="Held B.W."/>
            <person name="Levasseur A."/>
            <person name="Lombard V."/>
            <person name="Morin E."/>
            <person name="Otillar R."/>
            <person name="Lindquist E.A."/>
            <person name="Sun H."/>
            <person name="LaButti K.M."/>
            <person name="Schmutz J."/>
            <person name="Jabbour D."/>
            <person name="Luo H."/>
            <person name="Baker S.E."/>
            <person name="Pisabarro A.G."/>
            <person name="Walton J.D."/>
            <person name="Blanchette R.A."/>
            <person name="Henrissat B."/>
            <person name="Martin F."/>
            <person name="Cullen D."/>
            <person name="Hibbett D.S."/>
            <person name="Grigoriev I.V."/>
        </authorList>
    </citation>
    <scope>NUCLEOTIDE SEQUENCE [LARGE SCALE GENOMIC DNA]</scope>
    <source>
        <strain evidence="3">CBS 339.88</strain>
    </source>
</reference>
<gene>
    <name evidence="2" type="ORF">GALMADRAFT_228165</name>
</gene>
<feature type="region of interest" description="Disordered" evidence="1">
    <location>
        <begin position="1"/>
        <end position="21"/>
    </location>
</feature>
<keyword evidence="3" id="KW-1185">Reference proteome</keyword>
<dbReference type="OrthoDB" id="2837165at2759"/>
<dbReference type="AlphaFoldDB" id="A0A067SRX3"/>
<organism evidence="2 3">
    <name type="scientific">Galerina marginata (strain CBS 339.88)</name>
    <dbReference type="NCBI Taxonomy" id="685588"/>
    <lineage>
        <taxon>Eukaryota</taxon>
        <taxon>Fungi</taxon>
        <taxon>Dikarya</taxon>
        <taxon>Basidiomycota</taxon>
        <taxon>Agaricomycotina</taxon>
        <taxon>Agaricomycetes</taxon>
        <taxon>Agaricomycetidae</taxon>
        <taxon>Agaricales</taxon>
        <taxon>Agaricineae</taxon>
        <taxon>Strophariaceae</taxon>
        <taxon>Galerina</taxon>
    </lineage>
</organism>
<evidence type="ECO:0000313" key="3">
    <source>
        <dbReference type="Proteomes" id="UP000027222"/>
    </source>
</evidence>
<proteinExistence type="predicted"/>
<evidence type="ECO:0000256" key="1">
    <source>
        <dbReference type="SAM" id="MobiDB-lite"/>
    </source>
</evidence>
<evidence type="ECO:0000313" key="2">
    <source>
        <dbReference type="EMBL" id="KDR73710.1"/>
    </source>
</evidence>
<dbReference type="HOGENOM" id="CLU_2904332_0_0_1"/>